<evidence type="ECO:0000313" key="3">
    <source>
        <dbReference type="Proteomes" id="UP001497482"/>
    </source>
</evidence>
<reference evidence="2 3" key="1">
    <citation type="submission" date="2024-04" db="EMBL/GenBank/DDBJ databases">
        <authorList>
            <person name="Waldvogel A.-M."/>
            <person name="Schoenle A."/>
        </authorList>
    </citation>
    <scope>NUCLEOTIDE SEQUENCE [LARGE SCALE GENOMIC DNA]</scope>
</reference>
<protein>
    <submittedName>
        <fullName evidence="2">Uncharacterized protein</fullName>
    </submittedName>
</protein>
<accession>A0AAV2M2P3</accession>
<evidence type="ECO:0000313" key="2">
    <source>
        <dbReference type="EMBL" id="CAL1607525.1"/>
    </source>
</evidence>
<feature type="compositionally biased region" description="Basic and acidic residues" evidence="1">
    <location>
        <begin position="36"/>
        <end position="48"/>
    </location>
</feature>
<feature type="region of interest" description="Disordered" evidence="1">
    <location>
        <begin position="1"/>
        <end position="48"/>
    </location>
</feature>
<sequence length="48" mass="5471">MQLQSTEVRVLGPGHHQEDQDTIRRTSRTPSGGPGHHQEDQQDTIRRP</sequence>
<name>A0AAV2M2P3_KNICA</name>
<dbReference type="Proteomes" id="UP001497482">
    <property type="component" value="Chromosome 5"/>
</dbReference>
<dbReference type="AlphaFoldDB" id="A0AAV2M2P3"/>
<evidence type="ECO:0000256" key="1">
    <source>
        <dbReference type="SAM" id="MobiDB-lite"/>
    </source>
</evidence>
<feature type="compositionally biased region" description="Basic and acidic residues" evidence="1">
    <location>
        <begin position="15"/>
        <end position="24"/>
    </location>
</feature>
<proteinExistence type="predicted"/>
<organism evidence="2 3">
    <name type="scientific">Knipowitschia caucasica</name>
    <name type="common">Caucasian dwarf goby</name>
    <name type="synonym">Pomatoschistus caucasicus</name>
    <dbReference type="NCBI Taxonomy" id="637954"/>
    <lineage>
        <taxon>Eukaryota</taxon>
        <taxon>Metazoa</taxon>
        <taxon>Chordata</taxon>
        <taxon>Craniata</taxon>
        <taxon>Vertebrata</taxon>
        <taxon>Euteleostomi</taxon>
        <taxon>Actinopterygii</taxon>
        <taxon>Neopterygii</taxon>
        <taxon>Teleostei</taxon>
        <taxon>Neoteleostei</taxon>
        <taxon>Acanthomorphata</taxon>
        <taxon>Gobiaria</taxon>
        <taxon>Gobiiformes</taxon>
        <taxon>Gobioidei</taxon>
        <taxon>Gobiidae</taxon>
        <taxon>Gobiinae</taxon>
        <taxon>Knipowitschia</taxon>
    </lineage>
</organism>
<dbReference type="EMBL" id="OZ035827">
    <property type="protein sequence ID" value="CAL1607525.1"/>
    <property type="molecule type" value="Genomic_DNA"/>
</dbReference>
<keyword evidence="3" id="KW-1185">Reference proteome</keyword>
<gene>
    <name evidence="2" type="ORF">KC01_LOCUS34560</name>
</gene>